<name>A0ABS8U307_9SPHI</name>
<evidence type="ECO:0008006" key="3">
    <source>
        <dbReference type="Google" id="ProtNLM"/>
    </source>
</evidence>
<dbReference type="EMBL" id="JAJPWV010000003">
    <property type="protein sequence ID" value="MCD8741520.1"/>
    <property type="molecule type" value="Genomic_DNA"/>
</dbReference>
<dbReference type="RefSeq" id="WP_232178020.1">
    <property type="nucleotide sequence ID" value="NZ_JAJPWV010000003.1"/>
</dbReference>
<accession>A0ABS8U307</accession>
<gene>
    <name evidence="1" type="ORF">LT679_12970</name>
</gene>
<evidence type="ECO:0000313" key="1">
    <source>
        <dbReference type="EMBL" id="MCD8741520.1"/>
    </source>
</evidence>
<organism evidence="1 2">
    <name type="scientific">Mucilaginibacter roseus</name>
    <dbReference type="NCBI Taxonomy" id="1528868"/>
    <lineage>
        <taxon>Bacteria</taxon>
        <taxon>Pseudomonadati</taxon>
        <taxon>Bacteroidota</taxon>
        <taxon>Sphingobacteriia</taxon>
        <taxon>Sphingobacteriales</taxon>
        <taxon>Sphingobacteriaceae</taxon>
        <taxon>Mucilaginibacter</taxon>
    </lineage>
</organism>
<keyword evidence="2" id="KW-1185">Reference proteome</keyword>
<reference evidence="1 2" key="1">
    <citation type="submission" date="2021-12" db="EMBL/GenBank/DDBJ databases">
        <title>Mucilaginibacter roseus genome.</title>
        <authorList>
            <person name="Ferreira J.R."/>
            <person name="Newman J.D."/>
        </authorList>
    </citation>
    <scope>NUCLEOTIDE SEQUENCE [LARGE SCALE GENOMIC DNA]</scope>
    <source>
        <strain evidence="1 2">LMG 28454</strain>
    </source>
</reference>
<dbReference type="Proteomes" id="UP001199919">
    <property type="component" value="Unassembled WGS sequence"/>
</dbReference>
<proteinExistence type="predicted"/>
<comment type="caution">
    <text evidence="1">The sequence shown here is derived from an EMBL/GenBank/DDBJ whole genome shotgun (WGS) entry which is preliminary data.</text>
</comment>
<evidence type="ECO:0000313" key="2">
    <source>
        <dbReference type="Proteomes" id="UP001199919"/>
    </source>
</evidence>
<sequence length="109" mass="12325">MKKKRYTLIAAWLMLFCFIAGQVIVYSHQHHILKGIHNHADAKTKGLTQVSEKCQICDSMHHTDMELQQHYAAINLQAALFTHSSVNIYFKSFGLILADGLSPPVFIIS</sequence>
<protein>
    <recommendedName>
        <fullName evidence="3">DUF2946 domain-containing protein</fullName>
    </recommendedName>
</protein>